<dbReference type="EMBL" id="CAAALY010000232">
    <property type="protein sequence ID" value="VEL06680.1"/>
    <property type="molecule type" value="Genomic_DNA"/>
</dbReference>
<accession>A0A448WA62</accession>
<evidence type="ECO:0000313" key="2">
    <source>
        <dbReference type="Proteomes" id="UP000784294"/>
    </source>
</evidence>
<reference evidence="1" key="1">
    <citation type="submission" date="2018-11" db="EMBL/GenBank/DDBJ databases">
        <authorList>
            <consortium name="Pathogen Informatics"/>
        </authorList>
    </citation>
    <scope>NUCLEOTIDE SEQUENCE</scope>
</reference>
<proteinExistence type="predicted"/>
<dbReference type="AlphaFoldDB" id="A0A448WA62"/>
<keyword evidence="2" id="KW-1185">Reference proteome</keyword>
<gene>
    <name evidence="1" type="ORF">PXEA_LOCUS120</name>
</gene>
<evidence type="ECO:0000313" key="1">
    <source>
        <dbReference type="EMBL" id="VEL06680.1"/>
    </source>
</evidence>
<organism evidence="1 2">
    <name type="scientific">Protopolystoma xenopodis</name>
    <dbReference type="NCBI Taxonomy" id="117903"/>
    <lineage>
        <taxon>Eukaryota</taxon>
        <taxon>Metazoa</taxon>
        <taxon>Spiralia</taxon>
        <taxon>Lophotrochozoa</taxon>
        <taxon>Platyhelminthes</taxon>
        <taxon>Monogenea</taxon>
        <taxon>Polyopisthocotylea</taxon>
        <taxon>Polystomatidea</taxon>
        <taxon>Polystomatidae</taxon>
        <taxon>Protopolystoma</taxon>
    </lineage>
</organism>
<comment type="caution">
    <text evidence="1">The sequence shown here is derived from an EMBL/GenBank/DDBJ whole genome shotgun (WGS) entry which is preliminary data.</text>
</comment>
<dbReference type="Proteomes" id="UP000784294">
    <property type="component" value="Unassembled WGS sequence"/>
</dbReference>
<sequence>MKTSRTTTFLGRHTKAYVIGSHRLGIRDRNRIDAVEIRANSDSDTPDAKTLENTVFPTELDLLASRPRLRSSPSSKPSFLDSKIYAVVGPHRVTLDQLAVLTARTEQANRSDDGACAGEMADTLIDAYCFALTQSAQAVRKIIANSSLFQSPVHQVSLKEGVHSLPDLPFHDVFLI</sequence>
<protein>
    <submittedName>
        <fullName evidence="1">Uncharacterized protein</fullName>
    </submittedName>
</protein>
<name>A0A448WA62_9PLAT</name>